<comment type="caution">
    <text evidence="1">The sequence shown here is derived from an EMBL/GenBank/DDBJ whole genome shotgun (WGS) entry which is preliminary data.</text>
</comment>
<keyword evidence="2" id="KW-1185">Reference proteome</keyword>
<evidence type="ECO:0000313" key="1">
    <source>
        <dbReference type="EMBL" id="TRZ05214.1"/>
    </source>
</evidence>
<dbReference type="GO" id="GO:0016922">
    <property type="term" value="F:nuclear receptor binding"/>
    <property type="evidence" value="ECO:0007669"/>
    <property type="project" value="TreeGrafter"/>
</dbReference>
<dbReference type="GO" id="GO:0003713">
    <property type="term" value="F:transcription coactivator activity"/>
    <property type="evidence" value="ECO:0007669"/>
    <property type="project" value="InterPro"/>
</dbReference>
<dbReference type="InterPro" id="IPR035965">
    <property type="entry name" value="PAS-like_dom_sf"/>
</dbReference>
<dbReference type="PANTHER" id="PTHR10684:SF1">
    <property type="entry name" value="NUCLEAR RECEPTOR COACTIVATOR 1"/>
    <property type="match status" value="1"/>
</dbReference>
<dbReference type="Gene3D" id="3.30.450.20">
    <property type="entry name" value="PAS domain"/>
    <property type="match status" value="1"/>
</dbReference>
<dbReference type="Proteomes" id="UP000796761">
    <property type="component" value="Unassembled WGS sequence"/>
</dbReference>
<dbReference type="Pfam" id="PF14598">
    <property type="entry name" value="PAS_11"/>
    <property type="match status" value="1"/>
</dbReference>
<dbReference type="SUPFAM" id="SSF55785">
    <property type="entry name" value="PYP-like sensor domain (PAS domain)"/>
    <property type="match status" value="1"/>
</dbReference>
<name>A0A8K1FTL7_9PASS</name>
<gene>
    <name evidence="1" type="ORF">HGM15179_021888</name>
</gene>
<dbReference type="GO" id="GO:0032870">
    <property type="term" value="P:cellular response to hormone stimulus"/>
    <property type="evidence" value="ECO:0007669"/>
    <property type="project" value="TreeGrafter"/>
</dbReference>
<dbReference type="GO" id="GO:0045944">
    <property type="term" value="P:positive regulation of transcription by RNA polymerase II"/>
    <property type="evidence" value="ECO:0007669"/>
    <property type="project" value="TreeGrafter"/>
</dbReference>
<protein>
    <submittedName>
        <fullName evidence="1">Uncharacterized protein</fullName>
    </submittedName>
</protein>
<dbReference type="AlphaFoldDB" id="A0A8K1FTL7"/>
<dbReference type="InterPro" id="IPR017426">
    <property type="entry name" value="Nuclear_rcpt_coactivator"/>
</dbReference>
<reference evidence="1" key="1">
    <citation type="submission" date="2019-04" db="EMBL/GenBank/DDBJ databases">
        <title>Genome assembly of Zosterops borbonicus 15179.</title>
        <authorList>
            <person name="Leroy T."/>
            <person name="Anselmetti Y."/>
            <person name="Tilak M.-K."/>
            <person name="Nabholz B."/>
        </authorList>
    </citation>
    <scope>NUCLEOTIDE SEQUENCE</scope>
    <source>
        <strain evidence="1">HGM_15179</strain>
        <tissue evidence="1">Muscle</tissue>
    </source>
</reference>
<dbReference type="OrthoDB" id="10035882at2759"/>
<dbReference type="EMBL" id="SWJQ01005619">
    <property type="protein sequence ID" value="TRZ05214.1"/>
    <property type="molecule type" value="Genomic_DNA"/>
</dbReference>
<dbReference type="PANTHER" id="PTHR10684">
    <property type="entry name" value="NUCLEAR RECEPTOR COACTIVATOR"/>
    <property type="match status" value="1"/>
</dbReference>
<evidence type="ECO:0000313" key="2">
    <source>
        <dbReference type="Proteomes" id="UP000796761"/>
    </source>
</evidence>
<organism evidence="1 2">
    <name type="scientific">Zosterops borbonicus</name>
    <dbReference type="NCBI Taxonomy" id="364589"/>
    <lineage>
        <taxon>Eukaryota</taxon>
        <taxon>Metazoa</taxon>
        <taxon>Chordata</taxon>
        <taxon>Craniata</taxon>
        <taxon>Vertebrata</taxon>
        <taxon>Euteleostomi</taxon>
        <taxon>Archelosauria</taxon>
        <taxon>Archosauria</taxon>
        <taxon>Dinosauria</taxon>
        <taxon>Saurischia</taxon>
        <taxon>Theropoda</taxon>
        <taxon>Coelurosauria</taxon>
        <taxon>Aves</taxon>
        <taxon>Neognathae</taxon>
        <taxon>Neoaves</taxon>
        <taxon>Telluraves</taxon>
        <taxon>Australaves</taxon>
        <taxon>Passeriformes</taxon>
        <taxon>Sylvioidea</taxon>
        <taxon>Zosteropidae</taxon>
        <taxon>Zosterops</taxon>
    </lineage>
</organism>
<accession>A0A8K1FTL7</accession>
<dbReference type="GO" id="GO:0005634">
    <property type="term" value="C:nucleus"/>
    <property type="evidence" value="ECO:0007669"/>
    <property type="project" value="InterPro"/>
</dbReference>
<proteinExistence type="predicted"/>
<sequence length="75" mass="8582">MEVQGQVRILLGILWDSHKILEFWRVMTRGTAFSPSYRFTLSDGSVLSAHTKCKLCYPSSPELQPFIMGVHVIDR</sequence>